<organism evidence="2 3">
    <name type="scientific">Verminephrobacter eiseniae (strain EF01-2)</name>
    <dbReference type="NCBI Taxonomy" id="391735"/>
    <lineage>
        <taxon>Bacteria</taxon>
        <taxon>Pseudomonadati</taxon>
        <taxon>Pseudomonadota</taxon>
        <taxon>Betaproteobacteria</taxon>
        <taxon>Burkholderiales</taxon>
        <taxon>Comamonadaceae</taxon>
        <taxon>Verminephrobacter</taxon>
    </lineage>
</organism>
<reference evidence="3" key="1">
    <citation type="submission" date="2006-12" db="EMBL/GenBank/DDBJ databases">
        <title>Complete sequence of chromosome 1 of Verminephrobacter eiseniae EF01-2.</title>
        <authorList>
            <person name="Copeland A."/>
            <person name="Lucas S."/>
            <person name="Lapidus A."/>
            <person name="Barry K."/>
            <person name="Detter J.C."/>
            <person name="Glavina del Rio T."/>
            <person name="Dalin E."/>
            <person name="Tice H."/>
            <person name="Pitluck S."/>
            <person name="Chertkov O."/>
            <person name="Brettin T."/>
            <person name="Bruce D."/>
            <person name="Han C."/>
            <person name="Tapia R."/>
            <person name="Gilna P."/>
            <person name="Schmutz J."/>
            <person name="Larimer F."/>
            <person name="Land M."/>
            <person name="Hauser L."/>
            <person name="Kyrpides N."/>
            <person name="Kim E."/>
            <person name="Stahl D."/>
            <person name="Richardson P."/>
        </authorList>
    </citation>
    <scope>NUCLEOTIDE SEQUENCE [LARGE SCALE GENOMIC DNA]</scope>
    <source>
        <strain evidence="3">EF01-2</strain>
    </source>
</reference>
<keyword evidence="3" id="KW-1185">Reference proteome</keyword>
<dbReference type="eggNOG" id="COG0251">
    <property type="taxonomic scope" value="Bacteria"/>
</dbReference>
<dbReference type="SUPFAM" id="SSF55298">
    <property type="entry name" value="YjgF-like"/>
    <property type="match status" value="1"/>
</dbReference>
<protein>
    <submittedName>
        <fullName evidence="2">Endoribonuclease L-PSP</fullName>
    </submittedName>
</protein>
<proteinExistence type="predicted"/>
<dbReference type="InterPro" id="IPR035959">
    <property type="entry name" value="RutC-like_sf"/>
</dbReference>
<dbReference type="PANTHER" id="PTHR43857">
    <property type="entry name" value="BLR7761 PROTEIN"/>
    <property type="match status" value="1"/>
</dbReference>
<feature type="region of interest" description="Disordered" evidence="1">
    <location>
        <begin position="1"/>
        <end position="27"/>
    </location>
</feature>
<dbReference type="InterPro" id="IPR006175">
    <property type="entry name" value="YjgF/YER057c/UK114"/>
</dbReference>
<dbReference type="EMBL" id="CP000542">
    <property type="protein sequence ID" value="ABM57287.1"/>
    <property type="molecule type" value="Genomic_DNA"/>
</dbReference>
<dbReference type="KEGG" id="vei:Veis_1528"/>
<evidence type="ECO:0000313" key="2">
    <source>
        <dbReference type="EMBL" id="ABM57287.1"/>
    </source>
</evidence>
<dbReference type="Proteomes" id="UP000000374">
    <property type="component" value="Chromosome"/>
</dbReference>
<evidence type="ECO:0000313" key="3">
    <source>
        <dbReference type="Proteomes" id="UP000000374"/>
    </source>
</evidence>
<accession>A1WI30</accession>
<sequence>MTSMDNPPEAPAEAAGEPAHPDRDACPRRKTRTLISSGSAFEQHIGYSRAVAVGEWVFVSGTTGFDYGTMSIPDSLVEQTEQCLKNIEFALRQANSSLQDVVRVTYVLPNGAEFDRCWPVLRKHFGEVRPAAMMISAGLADPRMKIEIEVTALRSLP</sequence>
<gene>
    <name evidence="2" type="ordered locus">Veis_1528</name>
</gene>
<dbReference type="CDD" id="cd06154">
    <property type="entry name" value="YjgF_YER057c_UK114_like_6"/>
    <property type="match status" value="1"/>
</dbReference>
<dbReference type="AlphaFoldDB" id="A1WI30"/>
<dbReference type="HOGENOM" id="CLU_100715_5_1_4"/>
<dbReference type="PANTHER" id="PTHR43857:SF1">
    <property type="entry name" value="YJGH FAMILY PROTEIN"/>
    <property type="match status" value="1"/>
</dbReference>
<dbReference type="STRING" id="391735.Veis_1528"/>
<dbReference type="Gene3D" id="3.30.1330.40">
    <property type="entry name" value="RutC-like"/>
    <property type="match status" value="1"/>
</dbReference>
<dbReference type="Pfam" id="PF01042">
    <property type="entry name" value="Ribonuc_L-PSP"/>
    <property type="match status" value="1"/>
</dbReference>
<name>A1WI30_VEREI</name>
<evidence type="ECO:0000256" key="1">
    <source>
        <dbReference type="SAM" id="MobiDB-lite"/>
    </source>
</evidence>